<dbReference type="PANTHER" id="PTHR34584:SF1">
    <property type="entry name" value="NA(+)_H(+) ANTIPORTER SUBUNIT E1"/>
    <property type="match status" value="1"/>
</dbReference>
<evidence type="ECO:0000256" key="1">
    <source>
        <dbReference type="ARBA" id="ARBA00004651"/>
    </source>
</evidence>
<dbReference type="EMBL" id="CAFBMG010000058">
    <property type="protein sequence ID" value="CAB4901991.1"/>
    <property type="molecule type" value="Genomic_DNA"/>
</dbReference>
<reference evidence="8" key="1">
    <citation type="submission" date="2020-05" db="EMBL/GenBank/DDBJ databases">
        <authorList>
            <person name="Chiriac C."/>
            <person name="Salcher M."/>
            <person name="Ghai R."/>
            <person name="Kavagutti S V."/>
        </authorList>
    </citation>
    <scope>NUCLEOTIDE SEQUENCE</scope>
</reference>
<dbReference type="GO" id="GO:0005886">
    <property type="term" value="C:plasma membrane"/>
    <property type="evidence" value="ECO:0007669"/>
    <property type="project" value="UniProtKB-SubCell"/>
</dbReference>
<dbReference type="PANTHER" id="PTHR34584">
    <property type="entry name" value="NA(+)/H(+) ANTIPORTER SUBUNIT E1"/>
    <property type="match status" value="1"/>
</dbReference>
<evidence type="ECO:0000313" key="8">
    <source>
        <dbReference type="EMBL" id="CAB4901991.1"/>
    </source>
</evidence>
<keyword evidence="3 7" id="KW-0812">Transmembrane</keyword>
<evidence type="ECO:0000256" key="3">
    <source>
        <dbReference type="ARBA" id="ARBA00022692"/>
    </source>
</evidence>
<dbReference type="GO" id="GO:0008324">
    <property type="term" value="F:monoatomic cation transmembrane transporter activity"/>
    <property type="evidence" value="ECO:0007669"/>
    <property type="project" value="InterPro"/>
</dbReference>
<dbReference type="AlphaFoldDB" id="A0A6J7G1V3"/>
<evidence type="ECO:0000256" key="4">
    <source>
        <dbReference type="ARBA" id="ARBA00022989"/>
    </source>
</evidence>
<feature type="region of interest" description="Disordered" evidence="6">
    <location>
        <begin position="182"/>
        <end position="206"/>
    </location>
</feature>
<proteinExistence type="predicted"/>
<evidence type="ECO:0000256" key="2">
    <source>
        <dbReference type="ARBA" id="ARBA00022475"/>
    </source>
</evidence>
<comment type="subcellular location">
    <subcellularLocation>
        <location evidence="1">Cell membrane</location>
        <topology evidence="1">Multi-pass membrane protein</topology>
    </subcellularLocation>
</comment>
<evidence type="ECO:0000256" key="6">
    <source>
        <dbReference type="SAM" id="MobiDB-lite"/>
    </source>
</evidence>
<protein>
    <submittedName>
        <fullName evidence="8">Unannotated protein</fullName>
    </submittedName>
</protein>
<keyword evidence="4 7" id="KW-1133">Transmembrane helix</keyword>
<evidence type="ECO:0000256" key="7">
    <source>
        <dbReference type="SAM" id="Phobius"/>
    </source>
</evidence>
<sequence length="206" mass="21777">MTRVLIILWLTTVWILLWGDLSPGNLVAGVALATALVLLFPPGPTQHGGVHPVSVIRFGLWFAQALVISNLSVAREVTRPRIQVEQGIVAVPLRACSPLVTAFVANAITLTPGTLTVDVRPQAFGKIGTEPLAGHLQVRNGVTVPPVLYVHCLTTGDPAQVRADGLELEEYVVKAFGSPEDRKAILQPPPVWPPAADSTGAEGSPA</sequence>
<organism evidence="8">
    <name type="scientific">freshwater metagenome</name>
    <dbReference type="NCBI Taxonomy" id="449393"/>
    <lineage>
        <taxon>unclassified sequences</taxon>
        <taxon>metagenomes</taxon>
        <taxon>ecological metagenomes</taxon>
    </lineage>
</organism>
<accession>A0A6J7G1V3</accession>
<name>A0A6J7G1V3_9ZZZZ</name>
<feature type="transmembrane region" description="Helical" evidence="7">
    <location>
        <begin position="51"/>
        <end position="73"/>
    </location>
</feature>
<evidence type="ECO:0000256" key="5">
    <source>
        <dbReference type="ARBA" id="ARBA00023136"/>
    </source>
</evidence>
<dbReference type="Pfam" id="PF01899">
    <property type="entry name" value="MNHE"/>
    <property type="match status" value="1"/>
</dbReference>
<gene>
    <name evidence="8" type="ORF">UFOPK3519_00882</name>
</gene>
<dbReference type="InterPro" id="IPR002758">
    <property type="entry name" value="Cation_antiport_E"/>
</dbReference>
<keyword evidence="2" id="KW-1003">Cell membrane</keyword>
<keyword evidence="5 7" id="KW-0472">Membrane</keyword>